<feature type="non-terminal residue" evidence="1">
    <location>
        <position position="104"/>
    </location>
</feature>
<evidence type="ECO:0000313" key="1">
    <source>
        <dbReference type="EMBL" id="KAK6317203.1"/>
    </source>
</evidence>
<organism evidence="1 2">
    <name type="scientific">Coregonus suidteri</name>
    <dbReference type="NCBI Taxonomy" id="861788"/>
    <lineage>
        <taxon>Eukaryota</taxon>
        <taxon>Metazoa</taxon>
        <taxon>Chordata</taxon>
        <taxon>Craniata</taxon>
        <taxon>Vertebrata</taxon>
        <taxon>Euteleostomi</taxon>
        <taxon>Actinopterygii</taxon>
        <taxon>Neopterygii</taxon>
        <taxon>Teleostei</taxon>
        <taxon>Protacanthopterygii</taxon>
        <taxon>Salmoniformes</taxon>
        <taxon>Salmonidae</taxon>
        <taxon>Coregoninae</taxon>
        <taxon>Coregonus</taxon>
    </lineage>
</organism>
<dbReference type="Proteomes" id="UP001356427">
    <property type="component" value="Unassembled WGS sequence"/>
</dbReference>
<dbReference type="EMBL" id="JAGTTL010000010">
    <property type="protein sequence ID" value="KAK6317203.1"/>
    <property type="molecule type" value="Genomic_DNA"/>
</dbReference>
<reference evidence="1 2" key="1">
    <citation type="submission" date="2021-04" db="EMBL/GenBank/DDBJ databases">
        <authorList>
            <person name="De Guttry C."/>
            <person name="Zahm M."/>
            <person name="Klopp C."/>
            <person name="Cabau C."/>
            <person name="Louis A."/>
            <person name="Berthelot C."/>
            <person name="Parey E."/>
            <person name="Roest Crollius H."/>
            <person name="Montfort J."/>
            <person name="Robinson-Rechavi M."/>
            <person name="Bucao C."/>
            <person name="Bouchez O."/>
            <person name="Gislard M."/>
            <person name="Lluch J."/>
            <person name="Milhes M."/>
            <person name="Lampietro C."/>
            <person name="Lopez Roques C."/>
            <person name="Donnadieu C."/>
            <person name="Braasch I."/>
            <person name="Desvignes T."/>
            <person name="Postlethwait J."/>
            <person name="Bobe J."/>
            <person name="Wedekind C."/>
            <person name="Guiguen Y."/>
        </authorList>
    </citation>
    <scope>NUCLEOTIDE SEQUENCE [LARGE SCALE GENOMIC DNA]</scope>
    <source>
        <strain evidence="1">Cs_M1</strain>
        <tissue evidence="1">Blood</tissue>
    </source>
</reference>
<dbReference type="AlphaFoldDB" id="A0AAN8LRB4"/>
<gene>
    <name evidence="1" type="ORF">J4Q44_G00126030</name>
</gene>
<sequence length="104" mass="11847">MPAVELECPPPNAICSVCRVLEEAELWCCGDCGSDKYFCATCAVRTHSTPNIGHQLELWKVLYFMLCQLTCQLLANKNCFPVKNVDHVHYRSKVWVHLEISLFS</sequence>
<keyword evidence="2" id="KW-1185">Reference proteome</keyword>
<name>A0AAN8LRB4_9TELE</name>
<protein>
    <submittedName>
        <fullName evidence="1">Uncharacterized protein</fullName>
    </submittedName>
</protein>
<evidence type="ECO:0000313" key="2">
    <source>
        <dbReference type="Proteomes" id="UP001356427"/>
    </source>
</evidence>
<accession>A0AAN8LRB4</accession>
<comment type="caution">
    <text evidence="1">The sequence shown here is derived from an EMBL/GenBank/DDBJ whole genome shotgun (WGS) entry which is preliminary data.</text>
</comment>
<proteinExistence type="predicted"/>